<evidence type="ECO:0000313" key="4">
    <source>
        <dbReference type="Proteomes" id="UP000182063"/>
    </source>
</evidence>
<keyword evidence="1" id="KW-0812">Transmembrane</keyword>
<feature type="transmembrane region" description="Helical" evidence="1">
    <location>
        <begin position="34"/>
        <end position="53"/>
    </location>
</feature>
<keyword evidence="4" id="KW-1185">Reference proteome</keyword>
<sequence>MTRRDIRGSATPLLDWGDQLRAGKQRRRILGRRIAITGIGIFLLGLTMAFPPAPRLVWNASASAPIGLYAVTPGAPVDAGDMVIARVPDPWRMMAAQRRYIPANVPLVKRVAAVAGDEVCALGQEIFVNGKWVVERRLADAKGRPMKWWNGCVRLRGRQLFLLMSDSPASFDGRYFGVTEGGLVVGKARLLWAR</sequence>
<accession>A0A1L3ZWE1</accession>
<dbReference type="InterPro" id="IPR019533">
    <property type="entry name" value="Peptidase_S26"/>
</dbReference>
<dbReference type="Gene3D" id="2.10.109.10">
    <property type="entry name" value="Umud Fragment, subunit A"/>
    <property type="match status" value="1"/>
</dbReference>
<dbReference type="SUPFAM" id="SSF51306">
    <property type="entry name" value="LexA/Signal peptidase"/>
    <property type="match status" value="1"/>
</dbReference>
<feature type="domain" description="Peptidase S26" evidence="2">
    <location>
        <begin position="36"/>
        <end position="192"/>
    </location>
</feature>
<dbReference type="GO" id="GO:0004252">
    <property type="term" value="F:serine-type endopeptidase activity"/>
    <property type="evidence" value="ECO:0007669"/>
    <property type="project" value="InterPro"/>
</dbReference>
<dbReference type="RefSeq" id="WP_072597735.1">
    <property type="nucleotide sequence ID" value="NZ_CP018221.1"/>
</dbReference>
<evidence type="ECO:0000256" key="1">
    <source>
        <dbReference type="SAM" id="Phobius"/>
    </source>
</evidence>
<dbReference type="OrthoDB" id="5360818at2"/>
<dbReference type="AlphaFoldDB" id="A0A1L3ZWE1"/>
<evidence type="ECO:0000313" key="3">
    <source>
        <dbReference type="EMBL" id="API59947.1"/>
    </source>
</evidence>
<dbReference type="GO" id="GO:0006465">
    <property type="term" value="P:signal peptide processing"/>
    <property type="evidence" value="ECO:0007669"/>
    <property type="project" value="InterPro"/>
</dbReference>
<dbReference type="EMBL" id="CP018221">
    <property type="protein sequence ID" value="API59947.1"/>
    <property type="molecule type" value="Genomic_DNA"/>
</dbReference>
<protein>
    <submittedName>
        <fullName evidence="3">S26 family signal peptidase</fullName>
    </submittedName>
</protein>
<name>A0A1L3ZWE1_9SPHN</name>
<dbReference type="STRING" id="1921510.BSL82_12030"/>
<dbReference type="Pfam" id="PF10502">
    <property type="entry name" value="Peptidase_S26"/>
    <property type="match status" value="1"/>
</dbReference>
<dbReference type="Proteomes" id="UP000182063">
    <property type="component" value="Chromosome"/>
</dbReference>
<dbReference type="KEGG" id="sphj:BSL82_12030"/>
<organism evidence="3 4">
    <name type="scientific">Tardibacter chloracetimidivorans</name>
    <dbReference type="NCBI Taxonomy" id="1921510"/>
    <lineage>
        <taxon>Bacteria</taxon>
        <taxon>Pseudomonadati</taxon>
        <taxon>Pseudomonadota</taxon>
        <taxon>Alphaproteobacteria</taxon>
        <taxon>Sphingomonadales</taxon>
        <taxon>Sphingomonadaceae</taxon>
        <taxon>Tardibacter</taxon>
    </lineage>
</organism>
<gene>
    <name evidence="3" type="ORF">BSL82_12030</name>
</gene>
<keyword evidence="1" id="KW-1133">Transmembrane helix</keyword>
<keyword evidence="1" id="KW-0472">Membrane</keyword>
<dbReference type="InterPro" id="IPR036286">
    <property type="entry name" value="LexA/Signal_pep-like_sf"/>
</dbReference>
<proteinExistence type="predicted"/>
<reference evidence="4" key="1">
    <citation type="submission" date="2016-11" db="EMBL/GenBank/DDBJ databases">
        <title>Complete Genome Sequence of alachlor-degrading Sphingomonas sp. strain JJ-A5.</title>
        <authorList>
            <person name="Lee H."/>
            <person name="Ka J.-O."/>
        </authorList>
    </citation>
    <scope>NUCLEOTIDE SEQUENCE [LARGE SCALE GENOMIC DNA]</scope>
    <source>
        <strain evidence="4">JJ-A5</strain>
    </source>
</reference>
<evidence type="ECO:0000259" key="2">
    <source>
        <dbReference type="Pfam" id="PF10502"/>
    </source>
</evidence>